<dbReference type="InterPro" id="IPR001247">
    <property type="entry name" value="ExoRNase_PH_dom1"/>
</dbReference>
<dbReference type="PANTHER" id="PTHR11252:SF0">
    <property type="entry name" value="POLYRIBONUCLEOTIDE NUCLEOTIDYLTRANSFERASE 1, MITOCHONDRIAL"/>
    <property type="match status" value="1"/>
</dbReference>
<dbReference type="InterPro" id="IPR027408">
    <property type="entry name" value="PNPase/RNase_PH_dom_sf"/>
</dbReference>
<dbReference type="CDD" id="cd11363">
    <property type="entry name" value="RNase_PH_PNPase_1"/>
    <property type="match status" value="1"/>
</dbReference>
<dbReference type="CDD" id="cd04472">
    <property type="entry name" value="S1_PNPase"/>
    <property type="match status" value="1"/>
</dbReference>
<dbReference type="GO" id="GO:0006402">
    <property type="term" value="P:mRNA catabolic process"/>
    <property type="evidence" value="ECO:0007669"/>
    <property type="project" value="UniProtKB-UniRule"/>
</dbReference>
<protein>
    <recommendedName>
        <fullName evidence="9">Polyribonucleotide nucleotidyltransferase</fullName>
        <ecNumber evidence="9">2.7.7.8</ecNumber>
    </recommendedName>
    <alternativeName>
        <fullName evidence="9">Polynucleotide phosphorylase</fullName>
        <shortName evidence="9">PNPase</shortName>
    </alternativeName>
</protein>
<comment type="caution">
    <text evidence="12">The sequence shown here is derived from an EMBL/GenBank/DDBJ whole genome shotgun (WGS) entry which is preliminary data.</text>
</comment>
<keyword evidence="5 9" id="KW-0548">Nucleotidyltransferase</keyword>
<dbReference type="EMBL" id="ACVI01000014">
    <property type="protein sequence ID" value="EET88328.1"/>
    <property type="molecule type" value="Genomic_DNA"/>
</dbReference>
<dbReference type="FunFam" id="2.40.50.140:FF:000023">
    <property type="entry name" value="Polyribonucleotide nucleotidyltransferase"/>
    <property type="match status" value="1"/>
</dbReference>
<dbReference type="CDD" id="cd11364">
    <property type="entry name" value="RNase_PH_PNPase_2"/>
    <property type="match status" value="1"/>
</dbReference>
<comment type="cofactor">
    <cofactor evidence="9">
        <name>Mg(2+)</name>
        <dbReference type="ChEBI" id="CHEBI:18420"/>
    </cofactor>
</comment>
<dbReference type="Pfam" id="PF03725">
    <property type="entry name" value="RNase_PH_C"/>
    <property type="match status" value="1"/>
</dbReference>
<gene>
    <name evidence="9" type="primary">pnp</name>
    <name evidence="12" type="ORF">CcarbDRAFT_1181</name>
</gene>
<keyword evidence="7 9" id="KW-0460">Magnesium</keyword>
<dbReference type="InterPro" id="IPR015847">
    <property type="entry name" value="ExoRNase_PH_dom2"/>
</dbReference>
<dbReference type="GO" id="GO:0006396">
    <property type="term" value="P:RNA processing"/>
    <property type="evidence" value="ECO:0007669"/>
    <property type="project" value="InterPro"/>
</dbReference>
<dbReference type="CDD" id="cd02393">
    <property type="entry name" value="KH-I_PNPase"/>
    <property type="match status" value="1"/>
</dbReference>
<evidence type="ECO:0000256" key="2">
    <source>
        <dbReference type="ARBA" id="ARBA00007404"/>
    </source>
</evidence>
<dbReference type="PANTHER" id="PTHR11252">
    <property type="entry name" value="POLYRIBONUCLEOTIDE NUCLEOTIDYLTRANSFERASE"/>
    <property type="match status" value="1"/>
</dbReference>
<dbReference type="HAMAP" id="MF_01595">
    <property type="entry name" value="PNPase"/>
    <property type="match status" value="1"/>
</dbReference>
<dbReference type="SMART" id="SM00322">
    <property type="entry name" value="KH"/>
    <property type="match status" value="1"/>
</dbReference>
<evidence type="ECO:0000313" key="12">
    <source>
        <dbReference type="EMBL" id="EET88328.1"/>
    </source>
</evidence>
<dbReference type="InterPro" id="IPR012162">
    <property type="entry name" value="PNPase"/>
</dbReference>
<dbReference type="InterPro" id="IPR004087">
    <property type="entry name" value="KH_dom"/>
</dbReference>
<evidence type="ECO:0000256" key="7">
    <source>
        <dbReference type="ARBA" id="ARBA00022842"/>
    </source>
</evidence>
<comment type="subcellular location">
    <subcellularLocation>
        <location evidence="1 9">Cytoplasm</location>
    </subcellularLocation>
</comment>
<dbReference type="STRING" id="536227.Ccar_00925"/>
<dbReference type="KEGG" id="cck:Ccar_00925"/>
<dbReference type="FunFam" id="3.30.1370.10:FF:000001">
    <property type="entry name" value="Polyribonucleotide nucleotidyltransferase"/>
    <property type="match status" value="1"/>
</dbReference>
<comment type="catalytic activity">
    <reaction evidence="9">
        <text>RNA(n+1) + phosphate = RNA(n) + a ribonucleoside 5'-diphosphate</text>
        <dbReference type="Rhea" id="RHEA:22096"/>
        <dbReference type="Rhea" id="RHEA-COMP:14527"/>
        <dbReference type="Rhea" id="RHEA-COMP:17342"/>
        <dbReference type="ChEBI" id="CHEBI:43474"/>
        <dbReference type="ChEBI" id="CHEBI:57930"/>
        <dbReference type="ChEBI" id="CHEBI:140395"/>
        <dbReference type="EC" id="2.7.7.8"/>
    </reaction>
</comment>
<evidence type="ECO:0000256" key="4">
    <source>
        <dbReference type="ARBA" id="ARBA00022679"/>
    </source>
</evidence>
<keyword evidence="13" id="KW-1185">Reference proteome</keyword>
<dbReference type="SUPFAM" id="SSF54791">
    <property type="entry name" value="Eukaryotic type KH-domain (KH-domain type I)"/>
    <property type="match status" value="1"/>
</dbReference>
<dbReference type="Pfam" id="PF01138">
    <property type="entry name" value="RNase_PH"/>
    <property type="match status" value="2"/>
</dbReference>
<organism evidence="12 13">
    <name type="scientific">Clostridium carboxidivorans P7</name>
    <dbReference type="NCBI Taxonomy" id="536227"/>
    <lineage>
        <taxon>Bacteria</taxon>
        <taxon>Bacillati</taxon>
        <taxon>Bacillota</taxon>
        <taxon>Clostridia</taxon>
        <taxon>Eubacteriales</taxon>
        <taxon>Clostridiaceae</taxon>
        <taxon>Clostridium</taxon>
    </lineage>
</organism>
<dbReference type="InterPro" id="IPR015848">
    <property type="entry name" value="PNPase_PH_RNA-bd_bac/org-type"/>
</dbReference>
<feature type="binding site" evidence="9">
    <location>
        <position position="491"/>
    </location>
    <ligand>
        <name>Mg(2+)</name>
        <dbReference type="ChEBI" id="CHEBI:18420"/>
    </ligand>
</feature>
<keyword evidence="8 9" id="KW-0694">RNA-binding</keyword>
<keyword evidence="3 9" id="KW-0963">Cytoplasm</keyword>
<feature type="binding site" evidence="9">
    <location>
        <position position="485"/>
    </location>
    <ligand>
        <name>Mg(2+)</name>
        <dbReference type="ChEBI" id="CHEBI:18420"/>
    </ligand>
</feature>
<keyword evidence="4 9" id="KW-0808">Transferase</keyword>
<keyword evidence="6 9" id="KW-0479">Metal-binding</keyword>
<dbReference type="InterPro" id="IPR004088">
    <property type="entry name" value="KH_dom_type_1"/>
</dbReference>
<proteinExistence type="inferred from homology"/>
<evidence type="ECO:0000256" key="9">
    <source>
        <dbReference type="HAMAP-Rule" id="MF_01595"/>
    </source>
</evidence>
<dbReference type="PATRIC" id="fig|536227.13.peg.211"/>
<reference evidence="12 13" key="1">
    <citation type="submission" date="2009-06" db="EMBL/GenBank/DDBJ databases">
        <title>The draft genome of Clostridium carboxidivorans P7.</title>
        <authorList>
            <consortium name="US DOE Joint Genome Institute (JGI-PGF)"/>
            <person name="Lucas S."/>
            <person name="Copeland A."/>
            <person name="Lapidus A."/>
            <person name="Glavina del Rio T."/>
            <person name="Tice H."/>
            <person name="Bruce D."/>
            <person name="Goodwin L."/>
            <person name="Pitluck S."/>
            <person name="Larimer F."/>
            <person name="Land M.L."/>
            <person name="Hauser L."/>
            <person name="Hemme C.L."/>
        </authorList>
    </citation>
    <scope>NUCLEOTIDE SEQUENCE [LARGE SCALE GENOMIC DNA]</scope>
    <source>
        <strain evidence="12 13">P7</strain>
    </source>
</reference>
<dbReference type="GO" id="GO:0000175">
    <property type="term" value="F:3'-5'-RNA exonuclease activity"/>
    <property type="evidence" value="ECO:0007669"/>
    <property type="project" value="TreeGrafter"/>
</dbReference>
<dbReference type="Gene3D" id="3.30.230.70">
    <property type="entry name" value="GHMP Kinase, N-terminal domain"/>
    <property type="match status" value="2"/>
</dbReference>
<dbReference type="EC" id="2.7.7.8" evidence="9"/>
<evidence type="ECO:0000256" key="1">
    <source>
        <dbReference type="ARBA" id="ARBA00004496"/>
    </source>
</evidence>
<evidence type="ECO:0000256" key="10">
    <source>
        <dbReference type="SAM" id="MobiDB-lite"/>
    </source>
</evidence>
<dbReference type="InterPro" id="IPR003029">
    <property type="entry name" value="S1_domain"/>
</dbReference>
<comment type="similarity">
    <text evidence="2 9">Belongs to the polyribonucleotide nucleotidyltransferase family.</text>
</comment>
<dbReference type="SUPFAM" id="SSF54211">
    <property type="entry name" value="Ribosomal protein S5 domain 2-like"/>
    <property type="match status" value="2"/>
</dbReference>
<accession>C6PQW4</accession>
<dbReference type="eggNOG" id="COG1185">
    <property type="taxonomic scope" value="Bacteria"/>
</dbReference>
<dbReference type="InterPro" id="IPR036456">
    <property type="entry name" value="PNPase_PH_RNA-bd_sf"/>
</dbReference>
<evidence type="ECO:0000259" key="11">
    <source>
        <dbReference type="PROSITE" id="PS50126"/>
    </source>
</evidence>
<dbReference type="RefSeq" id="WP_007060066.1">
    <property type="nucleotide sequence ID" value="NZ_ACVI01000014.1"/>
</dbReference>
<dbReference type="Pfam" id="PF03726">
    <property type="entry name" value="PNPase"/>
    <property type="match status" value="1"/>
</dbReference>
<dbReference type="PROSITE" id="PS50084">
    <property type="entry name" value="KH_TYPE_1"/>
    <property type="match status" value="1"/>
</dbReference>
<evidence type="ECO:0000313" key="13">
    <source>
        <dbReference type="Proteomes" id="UP000004198"/>
    </source>
</evidence>
<dbReference type="OrthoDB" id="9804305at2"/>
<dbReference type="GO" id="GO:0005829">
    <property type="term" value="C:cytosol"/>
    <property type="evidence" value="ECO:0007669"/>
    <property type="project" value="UniProtKB-ARBA"/>
</dbReference>
<dbReference type="Pfam" id="PF00575">
    <property type="entry name" value="S1"/>
    <property type="match status" value="1"/>
</dbReference>
<dbReference type="Gene3D" id="2.40.50.140">
    <property type="entry name" value="Nucleic acid-binding proteins"/>
    <property type="match status" value="1"/>
</dbReference>
<sequence>MNQTLETTVAGRTLKIDFGKVGMLSNCALLVSYGETVVLINANASEKPREGVDFFPLSIEYEERLYAVGKIPGGFIKREGKPSEKAILHARAIDRPLRPLFPKGYRNDVQVVCTVVSVEQDNAPDILAINGASIALSLSSIPFNTPLGAVSVGLVDDEFVINPTLEQRGKSTLNLTVCATKERVMMVEAGGSEIPEDVMYDAIMFGFEECKKIVAFQEEAMEKLGKQKVEPKLYKVDEGLEKEVRDFSFEMIKEAMYIMDKDERNAAIDSVKEKINDEFGEKYPDNGADIAEVVYKLQKEIVRNMLLNENRRPDGRGFEEIRPISCEVGLLPRTHGTGLFTRGLTQVMTVATLGALGDVQILDGIGSEEFKRYMHHYNFPSYSVGEVRPLRGPGRREIGHGALAEKALEPLIPNEDNFPYTIRLVSEVLSSNGSTSQASVCGSTLALLDAGVPIKRPAAGIAMGLITSEDLSKEKVLTDIQGIEDFFGDMDFKVAGTEVGITAIQFDTKIHGLSNDCIKETLDKARKARLFILEKINDCISGPREELSKYAPKTYTMSIDPDKIRDVIGPGGKVINKIIAETGVKIDIKEDGKIFVMCDDSTCAKRALKIIDDLTREVKSGEIYLGKVTKTTNFGAFVEILPGKEGLVHISKLDFARVNKVEDIVSVGDEILVKVTDIDNQGRINLSRKDAIKDSEEKESKEEESKEEE</sequence>
<dbReference type="InterPro" id="IPR012340">
    <property type="entry name" value="NA-bd_OB-fold"/>
</dbReference>
<dbReference type="GO" id="GO:0004654">
    <property type="term" value="F:polyribonucleotide nucleotidyltransferase activity"/>
    <property type="evidence" value="ECO:0007669"/>
    <property type="project" value="UniProtKB-UniRule"/>
</dbReference>
<dbReference type="SUPFAM" id="SSF46915">
    <property type="entry name" value="Polynucleotide phosphorylase/guanosine pentaphosphate synthase (PNPase/GPSI), domain 3"/>
    <property type="match status" value="1"/>
</dbReference>
<dbReference type="SUPFAM" id="SSF50249">
    <property type="entry name" value="Nucleic acid-binding proteins"/>
    <property type="match status" value="1"/>
</dbReference>
<dbReference type="PIRSF" id="PIRSF005499">
    <property type="entry name" value="PNPase"/>
    <property type="match status" value="1"/>
</dbReference>
<dbReference type="FunFam" id="3.30.230.70:FF:000001">
    <property type="entry name" value="Polyribonucleotide nucleotidyltransferase"/>
    <property type="match status" value="1"/>
</dbReference>
<dbReference type="InterPro" id="IPR020568">
    <property type="entry name" value="Ribosomal_Su5_D2-typ_SF"/>
</dbReference>
<dbReference type="SMART" id="SM00316">
    <property type="entry name" value="S1"/>
    <property type="match status" value="1"/>
</dbReference>
<name>C6PQW4_9CLOT</name>
<dbReference type="Gene3D" id="3.30.1370.10">
    <property type="entry name" value="K Homology domain, type 1"/>
    <property type="match status" value="1"/>
</dbReference>
<feature type="domain" description="S1 motif" evidence="11">
    <location>
        <begin position="621"/>
        <end position="689"/>
    </location>
</feature>
<dbReference type="AlphaFoldDB" id="C6PQW4"/>
<dbReference type="Pfam" id="PF00013">
    <property type="entry name" value="KH_1"/>
    <property type="match status" value="1"/>
</dbReference>
<evidence type="ECO:0000256" key="6">
    <source>
        <dbReference type="ARBA" id="ARBA00022723"/>
    </source>
</evidence>
<dbReference type="PROSITE" id="PS50126">
    <property type="entry name" value="S1"/>
    <property type="match status" value="1"/>
</dbReference>
<dbReference type="NCBIfam" id="NF008805">
    <property type="entry name" value="PRK11824.1"/>
    <property type="match status" value="1"/>
</dbReference>
<dbReference type="SUPFAM" id="SSF55666">
    <property type="entry name" value="Ribonuclease PH domain 2-like"/>
    <property type="match status" value="2"/>
</dbReference>
<dbReference type="GO" id="GO:0000287">
    <property type="term" value="F:magnesium ion binding"/>
    <property type="evidence" value="ECO:0007669"/>
    <property type="project" value="UniProtKB-UniRule"/>
</dbReference>
<feature type="region of interest" description="Disordered" evidence="10">
    <location>
        <begin position="689"/>
        <end position="709"/>
    </location>
</feature>
<comment type="function">
    <text evidence="9">Involved in mRNA degradation. Catalyzes the phosphorolysis of single-stranded polyribonucleotides processively in the 3'- to 5'-direction.</text>
</comment>
<evidence type="ECO:0000256" key="5">
    <source>
        <dbReference type="ARBA" id="ARBA00022695"/>
    </source>
</evidence>
<dbReference type="InterPro" id="IPR036612">
    <property type="entry name" value="KH_dom_type_1_sf"/>
</dbReference>
<evidence type="ECO:0000256" key="8">
    <source>
        <dbReference type="ARBA" id="ARBA00022884"/>
    </source>
</evidence>
<dbReference type="NCBIfam" id="TIGR03591">
    <property type="entry name" value="polynuc_phos"/>
    <property type="match status" value="1"/>
</dbReference>
<dbReference type="Proteomes" id="UP000004198">
    <property type="component" value="Unassembled WGS sequence"/>
</dbReference>
<dbReference type="GO" id="GO:0003723">
    <property type="term" value="F:RNA binding"/>
    <property type="evidence" value="ECO:0007669"/>
    <property type="project" value="UniProtKB-UniRule"/>
</dbReference>
<dbReference type="InterPro" id="IPR036345">
    <property type="entry name" value="ExoRNase_PH_dom2_sf"/>
</dbReference>
<dbReference type="FunFam" id="3.30.230.70:FF:000002">
    <property type="entry name" value="Polyribonucleotide nucleotidyltransferase"/>
    <property type="match status" value="1"/>
</dbReference>
<evidence type="ECO:0000256" key="3">
    <source>
        <dbReference type="ARBA" id="ARBA00022490"/>
    </source>
</evidence>